<gene>
    <name evidence="1" type="ORF">V8G54_000253</name>
</gene>
<accession>A0AAQ3SFJ1</accession>
<evidence type="ECO:0000313" key="2">
    <source>
        <dbReference type="Proteomes" id="UP001374535"/>
    </source>
</evidence>
<keyword evidence="2" id="KW-1185">Reference proteome</keyword>
<name>A0AAQ3SFJ1_VIGMU</name>
<sequence>MAYGGDEFVHPDNAVPVSLTRSGYPRIIPSHHRRLILKKDEKADMLVKFYSKRFSLSKIITLAKKVDKSTFYSRISPPNNIDEVVGLVGSIKENFNRLISRYAPWIKRIPLYEQGLRFEPTWKALPTHSLTKRVWVERRKLPYRKIRNFRSSFTSFSHELGAFQWLLVVGHSQGTQWSHGCLWPPRIRYAFDVRNKTFTPDGLV</sequence>
<evidence type="ECO:0000313" key="1">
    <source>
        <dbReference type="EMBL" id="WVZ26913.1"/>
    </source>
</evidence>
<dbReference type="EMBL" id="CP144701">
    <property type="protein sequence ID" value="WVZ26913.1"/>
    <property type="molecule type" value="Genomic_DNA"/>
</dbReference>
<keyword evidence="1" id="KW-0496">Mitochondrion</keyword>
<proteinExistence type="predicted"/>
<dbReference type="Proteomes" id="UP001374535">
    <property type="component" value="Mitochondrion MT"/>
</dbReference>
<dbReference type="AlphaFoldDB" id="A0AAQ3SFJ1"/>
<protein>
    <submittedName>
        <fullName evidence="1">Uncharacterized protein</fullName>
    </submittedName>
</protein>
<organism evidence="1 2">
    <name type="scientific">Vigna mungo</name>
    <name type="common">Black gram</name>
    <name type="synonym">Phaseolus mungo</name>
    <dbReference type="NCBI Taxonomy" id="3915"/>
    <lineage>
        <taxon>Eukaryota</taxon>
        <taxon>Viridiplantae</taxon>
        <taxon>Streptophyta</taxon>
        <taxon>Embryophyta</taxon>
        <taxon>Tracheophyta</taxon>
        <taxon>Spermatophyta</taxon>
        <taxon>Magnoliopsida</taxon>
        <taxon>eudicotyledons</taxon>
        <taxon>Gunneridae</taxon>
        <taxon>Pentapetalae</taxon>
        <taxon>rosids</taxon>
        <taxon>fabids</taxon>
        <taxon>Fabales</taxon>
        <taxon>Fabaceae</taxon>
        <taxon>Papilionoideae</taxon>
        <taxon>50 kb inversion clade</taxon>
        <taxon>NPAAA clade</taxon>
        <taxon>indigoferoid/millettioid clade</taxon>
        <taxon>Phaseoleae</taxon>
        <taxon>Vigna</taxon>
    </lineage>
</organism>
<geneLocation type="mitochondrion" evidence="1"/>
<reference evidence="1 2" key="1">
    <citation type="journal article" date="2023" name="Life. Sci Alliance">
        <title>Evolutionary insights into 3D genome organization and epigenetic landscape of Vigna mungo.</title>
        <authorList>
            <person name="Junaid A."/>
            <person name="Singh B."/>
            <person name="Bhatia S."/>
        </authorList>
    </citation>
    <scope>NUCLEOTIDE SEQUENCE [LARGE SCALE GENOMIC DNA]</scope>
    <source>
        <strain evidence="1">Urdbean</strain>
    </source>
</reference>